<dbReference type="EMBL" id="MDTU01000001">
    <property type="protein sequence ID" value="ODN41679.1"/>
    <property type="molecule type" value="Genomic_DNA"/>
</dbReference>
<evidence type="ECO:0000313" key="2">
    <source>
        <dbReference type="Proteomes" id="UP000094329"/>
    </source>
</evidence>
<evidence type="ECO:0000313" key="1">
    <source>
        <dbReference type="EMBL" id="ODN41679.1"/>
    </source>
</evidence>
<gene>
    <name evidence="1" type="ORF">BGC07_00130</name>
</gene>
<name>A0ABX2ZZ65_9GAMM</name>
<proteinExistence type="predicted"/>
<reference evidence="1 2" key="1">
    <citation type="submission" date="2016-08" db="EMBL/GenBank/DDBJ databases">
        <title>Draft genome sequence of Candidatus Piscirickettsia litoralis, from seawater.</title>
        <authorList>
            <person name="Wan X."/>
            <person name="Lee A.J."/>
            <person name="Hou S."/>
            <person name="Donachie S.P."/>
        </authorList>
    </citation>
    <scope>NUCLEOTIDE SEQUENCE [LARGE SCALE GENOMIC DNA]</scope>
    <source>
        <strain evidence="1 2">Y2</strain>
    </source>
</reference>
<organism evidence="1 2">
    <name type="scientific">Piscirickettsia litoralis</name>
    <dbReference type="NCBI Taxonomy" id="1891921"/>
    <lineage>
        <taxon>Bacteria</taxon>
        <taxon>Pseudomonadati</taxon>
        <taxon>Pseudomonadota</taxon>
        <taxon>Gammaproteobacteria</taxon>
        <taxon>Thiotrichales</taxon>
        <taxon>Piscirickettsiaceae</taxon>
        <taxon>Piscirickettsia</taxon>
    </lineage>
</organism>
<keyword evidence="2" id="KW-1185">Reference proteome</keyword>
<accession>A0ABX2ZZ65</accession>
<sequence length="191" mass="21831">MPSIDELYLVEIKECFKRARELVRGRNSLFNENISINRSRPFSEIDNYLVDSSQIETKFSELRASIGKLDLNSNTYADNREKLYEEFNNFVSKETGGLKLDIARLLNFDKSLSPKSLSLKELILFEAASFEAAGNLHTKLIKKIAYKLIKDPEKFKIESNSILHQINNSSKRVNKNIAMGGCRKSTKNFGN</sequence>
<dbReference type="Proteomes" id="UP000094329">
    <property type="component" value="Unassembled WGS sequence"/>
</dbReference>
<comment type="caution">
    <text evidence="1">The sequence shown here is derived from an EMBL/GenBank/DDBJ whole genome shotgun (WGS) entry which is preliminary data.</text>
</comment>
<protein>
    <submittedName>
        <fullName evidence="1">Uncharacterized protein</fullName>
    </submittedName>
</protein>
<dbReference type="RefSeq" id="WP_069311481.1">
    <property type="nucleotide sequence ID" value="NZ_MDTU01000001.1"/>
</dbReference>